<evidence type="ECO:0000313" key="3">
    <source>
        <dbReference type="EMBL" id="MBL0423900.1"/>
    </source>
</evidence>
<dbReference type="EMBL" id="JAEQND010000001">
    <property type="protein sequence ID" value="MBL0423900.1"/>
    <property type="molecule type" value="Genomic_DNA"/>
</dbReference>
<evidence type="ECO:0000259" key="1">
    <source>
        <dbReference type="Pfam" id="PF13175"/>
    </source>
</evidence>
<feature type="domain" description="ATPase AAA-type core" evidence="2">
    <location>
        <begin position="252"/>
        <end position="353"/>
    </location>
</feature>
<comment type="caution">
    <text evidence="3">The sequence shown here is derived from an EMBL/GenBank/DDBJ whole genome shotgun (WGS) entry which is preliminary data.</text>
</comment>
<dbReference type="Pfam" id="PF13175">
    <property type="entry name" value="AAA_15"/>
    <property type="match status" value="1"/>
</dbReference>
<organism evidence="3 4">
    <name type="scientific">Ramlibacter alkalitolerans</name>
    <dbReference type="NCBI Taxonomy" id="2039631"/>
    <lineage>
        <taxon>Bacteria</taxon>
        <taxon>Pseudomonadati</taxon>
        <taxon>Pseudomonadota</taxon>
        <taxon>Betaproteobacteria</taxon>
        <taxon>Burkholderiales</taxon>
        <taxon>Comamonadaceae</taxon>
        <taxon>Ramlibacter</taxon>
    </lineage>
</organism>
<dbReference type="PIRSF" id="PIRSF029347">
    <property type="entry name" value="RecF"/>
    <property type="match status" value="1"/>
</dbReference>
<dbReference type="Proteomes" id="UP000622707">
    <property type="component" value="Unassembled WGS sequence"/>
</dbReference>
<protein>
    <submittedName>
        <fullName evidence="3">AAA family ATPase</fullName>
    </submittedName>
</protein>
<sequence>MLRTLAIANYRSLRHLLVPLGALTLITGPNGSGKSSVYRALRLLADTAHGGVVRSLAREGGLPSVLWAGPEEISAAMRRGEQEVQGTGRRNAPVHLRLGFAGDGPADFGYAIDIGLPTPVPRTLFGQDPAIKVEAVWSGPVLRPAATLVKRKGALLETRDAQGRWYPVERLLPAYASMLAEFVDPRTAPEMLEVREQVRAWRFYDHFRSDPEAPARRPQIGTRTPVLGHDGADFAAAVQTIREIGDAEALDAAVDDAFPGARLEVRLQEGQFEVLMRQPGLLRPLRAAELSDGTLRYLLWIAALLTPRPPPLLVLNEPEASLHPDLLPALGRLVAQAARASQVVVVSHSTRLIAALDAAADLDLRSIVLEKELGETRIVNLDALDAPAWQWPAR</sequence>
<keyword evidence="4" id="KW-1185">Reference proteome</keyword>
<feature type="domain" description="Endonuclease GajA/Old nuclease/RecF-like AAA" evidence="1">
    <location>
        <begin position="1"/>
        <end position="48"/>
    </location>
</feature>
<dbReference type="InterPro" id="IPR041685">
    <property type="entry name" value="AAA_GajA/Old/RecF-like"/>
</dbReference>
<accession>A0ABS1JJB2</accession>
<evidence type="ECO:0000313" key="4">
    <source>
        <dbReference type="Proteomes" id="UP000622707"/>
    </source>
</evidence>
<gene>
    <name evidence="3" type="ORF">JI746_02180</name>
</gene>
<dbReference type="RefSeq" id="WP_201687128.1">
    <property type="nucleotide sequence ID" value="NZ_JAEQND010000001.1"/>
</dbReference>
<proteinExistence type="predicted"/>
<name>A0ABS1JJB2_9BURK</name>
<dbReference type="InterPro" id="IPR003959">
    <property type="entry name" value="ATPase_AAA_core"/>
</dbReference>
<dbReference type="Gene3D" id="3.40.50.300">
    <property type="entry name" value="P-loop containing nucleotide triphosphate hydrolases"/>
    <property type="match status" value="2"/>
</dbReference>
<dbReference type="Pfam" id="PF13304">
    <property type="entry name" value="AAA_21"/>
    <property type="match status" value="1"/>
</dbReference>
<dbReference type="InterPro" id="IPR027417">
    <property type="entry name" value="P-loop_NTPase"/>
</dbReference>
<reference evidence="3 4" key="1">
    <citation type="journal article" date="2017" name="Int. J. Syst. Evol. Microbiol.">
        <title>Ramlibacter alkalitolerans sp. nov., alkali-tolerant bacterium isolated from soil of ginseng.</title>
        <authorList>
            <person name="Lee D.H."/>
            <person name="Cha C.J."/>
        </authorList>
    </citation>
    <scope>NUCLEOTIDE SEQUENCE [LARGE SCALE GENOMIC DNA]</scope>
    <source>
        <strain evidence="3 4">KACC 19305</strain>
    </source>
</reference>
<dbReference type="PANTHER" id="PTHR32182:SF25">
    <property type="entry name" value="SLR1056 PROTEIN"/>
    <property type="match status" value="1"/>
</dbReference>
<dbReference type="SUPFAM" id="SSF52540">
    <property type="entry name" value="P-loop containing nucleoside triphosphate hydrolases"/>
    <property type="match status" value="1"/>
</dbReference>
<dbReference type="InterPro" id="IPR014555">
    <property type="entry name" value="RecF-like"/>
</dbReference>
<evidence type="ECO:0000259" key="2">
    <source>
        <dbReference type="Pfam" id="PF13304"/>
    </source>
</evidence>
<dbReference type="PANTHER" id="PTHR32182">
    <property type="entry name" value="DNA REPLICATION AND REPAIR PROTEIN RECF"/>
    <property type="match status" value="1"/>
</dbReference>